<dbReference type="AlphaFoldDB" id="A0A841L674"/>
<dbReference type="Proteomes" id="UP000579281">
    <property type="component" value="Unassembled WGS sequence"/>
</dbReference>
<protein>
    <submittedName>
        <fullName evidence="1">Uncharacterized protein</fullName>
    </submittedName>
</protein>
<keyword evidence="2" id="KW-1185">Reference proteome</keyword>
<dbReference type="RefSeq" id="WP_184312398.1">
    <property type="nucleotide sequence ID" value="NZ_JACHEN010000030.1"/>
</dbReference>
<name>A0A841L674_9FIRM</name>
<dbReference type="EMBL" id="JACHEN010000030">
    <property type="protein sequence ID" value="MBB6217889.1"/>
    <property type="molecule type" value="Genomic_DNA"/>
</dbReference>
<reference evidence="1 2" key="1">
    <citation type="submission" date="2020-08" db="EMBL/GenBank/DDBJ databases">
        <title>Genomic Encyclopedia of Type Strains, Phase IV (KMG-IV): sequencing the most valuable type-strain genomes for metagenomic binning, comparative biology and taxonomic classification.</title>
        <authorList>
            <person name="Goeker M."/>
        </authorList>
    </citation>
    <scope>NUCLEOTIDE SEQUENCE [LARGE SCALE GENOMIC DNA]</scope>
    <source>
        <strain evidence="1 2">DSM 103526</strain>
    </source>
</reference>
<proteinExistence type="predicted"/>
<organism evidence="1 2">
    <name type="scientific">Anaerosolibacter carboniphilus</name>
    <dbReference type="NCBI Taxonomy" id="1417629"/>
    <lineage>
        <taxon>Bacteria</taxon>
        <taxon>Bacillati</taxon>
        <taxon>Bacillota</taxon>
        <taxon>Clostridia</taxon>
        <taxon>Peptostreptococcales</taxon>
        <taxon>Thermotaleaceae</taxon>
        <taxon>Anaerosolibacter</taxon>
    </lineage>
</organism>
<evidence type="ECO:0000313" key="1">
    <source>
        <dbReference type="EMBL" id="MBB6217889.1"/>
    </source>
</evidence>
<sequence>MNINSLSDTPFSSYKQMITQGHQRQENQPINKAAEVIQNRMNNMAVALELSKEGVQQLKLRTLDKAKKIEKSIEEKFVLADQKQKFLSELDKSINNVINDFDDFMEKVKDQISDSKSKNSLEENTFDPERVQDDKPIIDFLENNDISKELIEAANAIEENMSSIADMIEIVERAKAQRENSEYQEKDSITDRLKNADVLRNYMESRLALGQASDLIRKELSLLKFEISKLEAEIYDMLDSIDENQEKNNFQIAMMKSIKTHVKDEKKQLSNTSEEK</sequence>
<accession>A0A841L674</accession>
<evidence type="ECO:0000313" key="2">
    <source>
        <dbReference type="Proteomes" id="UP000579281"/>
    </source>
</evidence>
<gene>
    <name evidence="1" type="ORF">HNQ80_004025</name>
</gene>
<comment type="caution">
    <text evidence="1">The sequence shown here is derived from an EMBL/GenBank/DDBJ whole genome shotgun (WGS) entry which is preliminary data.</text>
</comment>